<comment type="caution">
    <text evidence="2">The sequence shown here is derived from an EMBL/GenBank/DDBJ whole genome shotgun (WGS) entry which is preliminary data.</text>
</comment>
<reference evidence="3" key="1">
    <citation type="journal article" date="2019" name="Int. J. Syst. Evol. Microbiol.">
        <title>The Global Catalogue of Microorganisms (GCM) 10K type strain sequencing project: providing services to taxonomists for standard genome sequencing and annotation.</title>
        <authorList>
            <consortium name="The Broad Institute Genomics Platform"/>
            <consortium name="The Broad Institute Genome Sequencing Center for Infectious Disease"/>
            <person name="Wu L."/>
            <person name="Ma J."/>
        </authorList>
    </citation>
    <scope>NUCLEOTIDE SEQUENCE [LARGE SCALE GENOMIC DNA]</scope>
    <source>
        <strain evidence="3">CGMCC 4.5798</strain>
    </source>
</reference>
<evidence type="ECO:0000313" key="3">
    <source>
        <dbReference type="Proteomes" id="UP001596086"/>
    </source>
</evidence>
<feature type="region of interest" description="Disordered" evidence="1">
    <location>
        <begin position="32"/>
        <end position="64"/>
    </location>
</feature>
<dbReference type="EMBL" id="JBHSMZ010000005">
    <property type="protein sequence ID" value="MFC5548465.1"/>
    <property type="molecule type" value="Genomic_DNA"/>
</dbReference>
<dbReference type="Proteomes" id="UP001596086">
    <property type="component" value="Unassembled WGS sequence"/>
</dbReference>
<evidence type="ECO:0000256" key="1">
    <source>
        <dbReference type="SAM" id="MobiDB-lite"/>
    </source>
</evidence>
<keyword evidence="3" id="KW-1185">Reference proteome</keyword>
<proteinExistence type="predicted"/>
<dbReference type="RefSeq" id="WP_379769271.1">
    <property type="nucleotide sequence ID" value="NZ_JBHSMZ010000005.1"/>
</dbReference>
<organism evidence="2 3">
    <name type="scientific">Massilia aerilata</name>
    <dbReference type="NCBI Taxonomy" id="453817"/>
    <lineage>
        <taxon>Bacteria</taxon>
        <taxon>Pseudomonadati</taxon>
        <taxon>Pseudomonadota</taxon>
        <taxon>Betaproteobacteria</taxon>
        <taxon>Burkholderiales</taxon>
        <taxon>Oxalobacteraceae</taxon>
        <taxon>Telluria group</taxon>
        <taxon>Massilia</taxon>
    </lineage>
</organism>
<sequence>MNKPHVCMFCRYRKARAKDLEFCCAGAEFLHAQAPGPKQSPPTAARGMPERLRYPSPEHYPASR</sequence>
<name>A0ABW0RXX4_9BURK</name>
<accession>A0ABW0RXX4</accession>
<gene>
    <name evidence="2" type="ORF">ACFPO9_08045</name>
</gene>
<protein>
    <submittedName>
        <fullName evidence="2">Uncharacterized protein</fullName>
    </submittedName>
</protein>
<evidence type="ECO:0000313" key="2">
    <source>
        <dbReference type="EMBL" id="MFC5548465.1"/>
    </source>
</evidence>